<proteinExistence type="predicted"/>
<reference evidence="1 2" key="1">
    <citation type="journal article" date="2022" name="bioRxiv">
        <title>The genome of the oomycete Peronosclerospora sorghi, a cosmopolitan pathogen of maize and sorghum, is inflated with dispersed pseudogenes.</title>
        <authorList>
            <person name="Fletcher K."/>
            <person name="Martin F."/>
            <person name="Isakeit T."/>
            <person name="Cavanaugh K."/>
            <person name="Magill C."/>
            <person name="Michelmore R."/>
        </authorList>
    </citation>
    <scope>NUCLEOTIDE SEQUENCE [LARGE SCALE GENOMIC DNA]</scope>
    <source>
        <strain evidence="1">P6</strain>
    </source>
</reference>
<comment type="caution">
    <text evidence="1">The sequence shown here is derived from an EMBL/GenBank/DDBJ whole genome shotgun (WGS) entry which is preliminary data.</text>
</comment>
<protein>
    <submittedName>
        <fullName evidence="1">Uncharacterized protein</fullName>
    </submittedName>
</protein>
<organism evidence="1 2">
    <name type="scientific">Peronosclerospora sorghi</name>
    <dbReference type="NCBI Taxonomy" id="230839"/>
    <lineage>
        <taxon>Eukaryota</taxon>
        <taxon>Sar</taxon>
        <taxon>Stramenopiles</taxon>
        <taxon>Oomycota</taxon>
        <taxon>Peronosporomycetes</taxon>
        <taxon>Peronosporales</taxon>
        <taxon>Peronosporaceae</taxon>
        <taxon>Peronosclerospora</taxon>
    </lineage>
</organism>
<dbReference type="Proteomes" id="UP001163321">
    <property type="component" value="Chromosome 1"/>
</dbReference>
<evidence type="ECO:0000313" key="2">
    <source>
        <dbReference type="Proteomes" id="UP001163321"/>
    </source>
</evidence>
<dbReference type="EMBL" id="CM047580">
    <property type="protein sequence ID" value="KAI9922837.1"/>
    <property type="molecule type" value="Genomic_DNA"/>
</dbReference>
<evidence type="ECO:0000313" key="1">
    <source>
        <dbReference type="EMBL" id="KAI9922837.1"/>
    </source>
</evidence>
<keyword evidence="2" id="KW-1185">Reference proteome</keyword>
<accession>A0ACC0WVN1</accession>
<name>A0ACC0WVN1_9STRA</name>
<sequence>MLSKAGAQLGVYDVPSKKSPFSNGYMLDLQPTITELIAKMGLKDSNPMRLPIESKKPDTQNMQLLTSSRAEKSSISTLR</sequence>
<gene>
    <name evidence="1" type="ORF">PsorP6_001175</name>
</gene>